<name>A0A0R0AP03_9GAMM</name>
<protein>
    <submittedName>
        <fullName evidence="3">Competence protein ComEA</fullName>
    </submittedName>
</protein>
<keyword evidence="4" id="KW-1185">Reference proteome</keyword>
<dbReference type="PANTHER" id="PTHR21180">
    <property type="entry name" value="ENDONUCLEASE/EXONUCLEASE/PHOSPHATASE FAMILY DOMAIN-CONTAINING PROTEIN 1"/>
    <property type="match status" value="1"/>
</dbReference>
<feature type="signal peptide" evidence="2">
    <location>
        <begin position="1"/>
        <end position="23"/>
    </location>
</feature>
<dbReference type="GO" id="GO:0015628">
    <property type="term" value="P:protein secretion by the type II secretion system"/>
    <property type="evidence" value="ECO:0007669"/>
    <property type="project" value="TreeGrafter"/>
</dbReference>
<dbReference type="InterPro" id="IPR051675">
    <property type="entry name" value="Endo/Exo/Phosphatase_dom_1"/>
</dbReference>
<dbReference type="OrthoDB" id="7510573at2"/>
<dbReference type="SUPFAM" id="SSF47781">
    <property type="entry name" value="RuvA domain 2-like"/>
    <property type="match status" value="1"/>
</dbReference>
<comment type="caution">
    <text evidence="3">The sequence shown here is derived from an EMBL/GenBank/DDBJ whole genome shotgun (WGS) entry which is preliminary data.</text>
</comment>
<dbReference type="RefSeq" id="WP_057643742.1">
    <property type="nucleotide sequence ID" value="NZ_LLXU01000049.1"/>
</dbReference>
<dbReference type="EMBL" id="LLXU01000049">
    <property type="protein sequence ID" value="KRG46971.1"/>
    <property type="molecule type" value="Genomic_DNA"/>
</dbReference>
<gene>
    <name evidence="3" type="ORF">ARC20_03770</name>
</gene>
<evidence type="ECO:0000313" key="4">
    <source>
        <dbReference type="Proteomes" id="UP000051802"/>
    </source>
</evidence>
<dbReference type="InterPro" id="IPR004509">
    <property type="entry name" value="Competence_ComEA_HhH"/>
</dbReference>
<dbReference type="AlphaFoldDB" id="A0A0R0AP03"/>
<dbReference type="PANTHER" id="PTHR21180:SF32">
    <property type="entry name" value="ENDONUCLEASE_EXONUCLEASE_PHOSPHATASE FAMILY DOMAIN-CONTAINING PROTEIN 1"/>
    <property type="match status" value="1"/>
</dbReference>
<accession>A0A0R0AP03</accession>
<dbReference type="Pfam" id="PF12836">
    <property type="entry name" value="HHH_3"/>
    <property type="match status" value="1"/>
</dbReference>
<proteinExistence type="predicted"/>
<organism evidence="3 4">
    <name type="scientific">Stenotrophomonas panacihumi</name>
    <dbReference type="NCBI Taxonomy" id="676599"/>
    <lineage>
        <taxon>Bacteria</taxon>
        <taxon>Pseudomonadati</taxon>
        <taxon>Pseudomonadota</taxon>
        <taxon>Gammaproteobacteria</taxon>
        <taxon>Lysobacterales</taxon>
        <taxon>Lysobacteraceae</taxon>
        <taxon>Stenotrophomonas</taxon>
    </lineage>
</organism>
<dbReference type="NCBIfam" id="TIGR00426">
    <property type="entry name" value="competence protein ComEA helix-hairpin-helix repeat region"/>
    <property type="match status" value="1"/>
</dbReference>
<evidence type="ECO:0000313" key="3">
    <source>
        <dbReference type="EMBL" id="KRG46971.1"/>
    </source>
</evidence>
<reference evidence="3 4" key="1">
    <citation type="submission" date="2015-10" db="EMBL/GenBank/DDBJ databases">
        <title>Genome sequencing and analysis of members of genus Stenotrophomonas.</title>
        <authorList>
            <person name="Patil P.P."/>
            <person name="Midha S."/>
            <person name="Patil P.B."/>
        </authorList>
    </citation>
    <scope>NUCLEOTIDE SEQUENCE [LARGE SCALE GENOMIC DNA]</scope>
    <source>
        <strain evidence="3 4">JCM 16536</strain>
    </source>
</reference>
<dbReference type="STRING" id="676599.ARC20_03770"/>
<sequence>MKSFAVAARALMFGLLLSIPAMAGAKVDINSATVEELDQVLVNVGPSKAKAIVEHREAHGPFKSAEDLAQVKGIGLSTVERNRDLIEVGAGKAPGKAPVKEQGKAASAPAEPVTRQ</sequence>
<dbReference type="GO" id="GO:0015627">
    <property type="term" value="C:type II protein secretion system complex"/>
    <property type="evidence" value="ECO:0007669"/>
    <property type="project" value="TreeGrafter"/>
</dbReference>
<keyword evidence="2" id="KW-0732">Signal</keyword>
<feature type="region of interest" description="Disordered" evidence="1">
    <location>
        <begin position="88"/>
        <end position="116"/>
    </location>
</feature>
<evidence type="ECO:0000256" key="2">
    <source>
        <dbReference type="SAM" id="SignalP"/>
    </source>
</evidence>
<dbReference type="Proteomes" id="UP000051802">
    <property type="component" value="Unassembled WGS sequence"/>
</dbReference>
<evidence type="ECO:0000256" key="1">
    <source>
        <dbReference type="SAM" id="MobiDB-lite"/>
    </source>
</evidence>
<dbReference type="InterPro" id="IPR010994">
    <property type="entry name" value="RuvA_2-like"/>
</dbReference>
<dbReference type="Gene3D" id="1.10.150.280">
    <property type="entry name" value="AF1531-like domain"/>
    <property type="match status" value="1"/>
</dbReference>
<feature type="chain" id="PRO_5006391079" evidence="2">
    <location>
        <begin position="24"/>
        <end position="116"/>
    </location>
</feature>